<sequence>MRLKTKVINAGLLIKMAVSVEKMAKRWIWHFSPDYIHFIVGKQDISTTMQMFGQIKADRMFEEYVVESGFGNNIWIELTGEHLVRALKSSQQASNVAMRLTKKEGLPVLALSITNTSRTGNCVFLSQDIPVRPLKWQEAEDLKQPVMMDYQVHILLPPLTDVRTIAERMRPLGNHITVSANMAGDFLLKVETDAVRVETTFSGLVNPELDPGHCDVSQQPSLSRDRQSLAHVRVDIRDFVKFLHSSVINPRNVVCCLFEGQGLILYVYLGEGTDADDGAFVYYVPMRSQ</sequence>
<dbReference type="GO" id="GO:0030896">
    <property type="term" value="C:checkpoint clamp complex"/>
    <property type="evidence" value="ECO:0007669"/>
    <property type="project" value="EnsemblFungi"/>
</dbReference>
<dbReference type="InParanoid" id="A0A0L0H8Q7"/>
<accession>A0A0L0H8Q7</accession>
<dbReference type="GO" id="GO:0006289">
    <property type="term" value="P:nucleotide-excision repair"/>
    <property type="evidence" value="ECO:0007669"/>
    <property type="project" value="TreeGrafter"/>
</dbReference>
<proteinExistence type="inferred from homology"/>
<keyword evidence="3" id="KW-0539">Nucleus</keyword>
<dbReference type="RefSeq" id="XP_016605416.1">
    <property type="nucleotide sequence ID" value="XM_016755464.1"/>
</dbReference>
<comment type="subcellular location">
    <subcellularLocation>
        <location evidence="1">Nucleus</location>
    </subcellularLocation>
</comment>
<dbReference type="OMA" id="VCWMRLE"/>
<evidence type="ECO:0000256" key="3">
    <source>
        <dbReference type="ARBA" id="ARBA00023242"/>
    </source>
</evidence>
<dbReference type="STRING" id="645134.A0A0L0H8Q7"/>
<reference evidence="5 6" key="1">
    <citation type="submission" date="2009-08" db="EMBL/GenBank/DDBJ databases">
        <title>The Genome Sequence of Spizellomyces punctatus strain DAOM BR117.</title>
        <authorList>
            <consortium name="The Broad Institute Genome Sequencing Platform"/>
            <person name="Russ C."/>
            <person name="Cuomo C."/>
            <person name="Shea T."/>
            <person name="Young S.K."/>
            <person name="Zeng Q."/>
            <person name="Koehrsen M."/>
            <person name="Haas B."/>
            <person name="Borodovsky M."/>
            <person name="Guigo R."/>
            <person name="Alvarado L."/>
            <person name="Berlin A."/>
            <person name="Bochicchio J."/>
            <person name="Borenstein D."/>
            <person name="Chapman S."/>
            <person name="Chen Z."/>
            <person name="Engels R."/>
            <person name="Freedman E."/>
            <person name="Gellesch M."/>
            <person name="Goldberg J."/>
            <person name="Griggs A."/>
            <person name="Gujja S."/>
            <person name="Heiman D."/>
            <person name="Hepburn T."/>
            <person name="Howarth C."/>
            <person name="Jen D."/>
            <person name="Larson L."/>
            <person name="Lewis B."/>
            <person name="Mehta T."/>
            <person name="Park D."/>
            <person name="Pearson M."/>
            <person name="Roberts A."/>
            <person name="Saif S."/>
            <person name="Shenoy N."/>
            <person name="Sisk P."/>
            <person name="Stolte C."/>
            <person name="Sykes S."/>
            <person name="Thomson T."/>
            <person name="Walk T."/>
            <person name="White J."/>
            <person name="Yandava C."/>
            <person name="Burger G."/>
            <person name="Gray M.W."/>
            <person name="Holland P.W.H."/>
            <person name="King N."/>
            <person name="Lang F.B.F."/>
            <person name="Roger A.J."/>
            <person name="Ruiz-Trillo I."/>
            <person name="Lander E."/>
            <person name="Nusbaum C."/>
        </authorList>
    </citation>
    <scope>NUCLEOTIDE SEQUENCE [LARGE SCALE GENOMIC DNA]</scope>
    <source>
        <strain evidence="5 6">DAOM BR117</strain>
    </source>
</reference>
<organism evidence="5 6">
    <name type="scientific">Spizellomyces punctatus (strain DAOM BR117)</name>
    <dbReference type="NCBI Taxonomy" id="645134"/>
    <lineage>
        <taxon>Eukaryota</taxon>
        <taxon>Fungi</taxon>
        <taxon>Fungi incertae sedis</taxon>
        <taxon>Chytridiomycota</taxon>
        <taxon>Chytridiomycota incertae sedis</taxon>
        <taxon>Chytridiomycetes</taxon>
        <taxon>Spizellomycetales</taxon>
        <taxon>Spizellomycetaceae</taxon>
        <taxon>Spizellomyces</taxon>
    </lineage>
</organism>
<dbReference type="GO" id="GO:0031573">
    <property type="term" value="P:mitotic intra-S DNA damage checkpoint signaling"/>
    <property type="evidence" value="ECO:0007669"/>
    <property type="project" value="EnsemblFungi"/>
</dbReference>
<dbReference type="FunCoup" id="A0A0L0H8Q7">
    <property type="interactions" value="354"/>
</dbReference>
<dbReference type="GO" id="GO:0035861">
    <property type="term" value="C:site of double-strand break"/>
    <property type="evidence" value="ECO:0007669"/>
    <property type="project" value="EnsemblFungi"/>
</dbReference>
<dbReference type="GO" id="GO:0005730">
    <property type="term" value="C:nucleolus"/>
    <property type="evidence" value="ECO:0007669"/>
    <property type="project" value="InterPro"/>
</dbReference>
<dbReference type="OrthoDB" id="337750at2759"/>
<evidence type="ECO:0000256" key="4">
    <source>
        <dbReference type="PIRNR" id="PIRNR011312"/>
    </source>
</evidence>
<dbReference type="GO" id="GO:0140445">
    <property type="term" value="C:chromosome, telomeric repeat region"/>
    <property type="evidence" value="ECO:0007669"/>
    <property type="project" value="EnsemblFungi"/>
</dbReference>
<dbReference type="GO" id="GO:0000723">
    <property type="term" value="P:telomere maintenance"/>
    <property type="evidence" value="ECO:0007669"/>
    <property type="project" value="EnsemblFungi"/>
</dbReference>
<evidence type="ECO:0000313" key="5">
    <source>
        <dbReference type="EMBL" id="KNC97376.1"/>
    </source>
</evidence>
<dbReference type="GO" id="GO:0033314">
    <property type="term" value="P:mitotic DNA replication checkpoint signaling"/>
    <property type="evidence" value="ECO:0007669"/>
    <property type="project" value="EnsemblFungi"/>
</dbReference>
<dbReference type="Proteomes" id="UP000053201">
    <property type="component" value="Unassembled WGS sequence"/>
</dbReference>
<dbReference type="Pfam" id="PF04005">
    <property type="entry name" value="Hus1"/>
    <property type="match status" value="1"/>
</dbReference>
<dbReference type="PIRSF" id="PIRSF011312">
    <property type="entry name" value="Cell_cycle_HUS1"/>
    <property type="match status" value="1"/>
</dbReference>
<dbReference type="VEuPathDB" id="FungiDB:SPPG_07303"/>
<protein>
    <recommendedName>
        <fullName evidence="4">Checkpoint protein</fullName>
    </recommendedName>
</protein>
<name>A0A0L0H8Q7_SPIPD</name>
<evidence type="ECO:0000256" key="2">
    <source>
        <dbReference type="ARBA" id="ARBA00005563"/>
    </source>
</evidence>
<dbReference type="PANTHER" id="PTHR12900">
    <property type="entry name" value="MITOTIC AND DNA DAMAGE CHECKPOINT PROTEIN HUS1"/>
    <property type="match status" value="1"/>
</dbReference>
<keyword evidence="6" id="KW-1185">Reference proteome</keyword>
<dbReference type="InterPro" id="IPR016580">
    <property type="entry name" value="HUS1"/>
</dbReference>
<gene>
    <name evidence="5" type="ORF">SPPG_07303</name>
</gene>
<dbReference type="PANTHER" id="PTHR12900:SF0">
    <property type="entry name" value="CHECKPOINT PROTEIN"/>
    <property type="match status" value="1"/>
</dbReference>
<dbReference type="Gene3D" id="3.70.10.10">
    <property type="match status" value="1"/>
</dbReference>
<dbReference type="InterPro" id="IPR007150">
    <property type="entry name" value="HUS1/Mec3"/>
</dbReference>
<dbReference type="AlphaFoldDB" id="A0A0L0H8Q7"/>
<dbReference type="GO" id="GO:0044778">
    <property type="term" value="P:meiotic DNA integrity checkpoint signaling"/>
    <property type="evidence" value="ECO:0007669"/>
    <property type="project" value="TreeGrafter"/>
</dbReference>
<dbReference type="eggNOG" id="KOG3999">
    <property type="taxonomic scope" value="Eukaryota"/>
</dbReference>
<dbReference type="GeneID" id="27690526"/>
<evidence type="ECO:0000256" key="1">
    <source>
        <dbReference type="ARBA" id="ARBA00004123"/>
    </source>
</evidence>
<dbReference type="GO" id="GO:0000724">
    <property type="term" value="P:double-strand break repair via homologous recombination"/>
    <property type="evidence" value="ECO:0007669"/>
    <property type="project" value="TreeGrafter"/>
</dbReference>
<comment type="similarity">
    <text evidence="2 4">Belongs to the HUS1 family.</text>
</comment>
<dbReference type="EMBL" id="KQ257464">
    <property type="protein sequence ID" value="KNC97376.1"/>
    <property type="molecule type" value="Genomic_DNA"/>
</dbReference>
<evidence type="ECO:0000313" key="6">
    <source>
        <dbReference type="Proteomes" id="UP000053201"/>
    </source>
</evidence>